<evidence type="ECO:0000256" key="9">
    <source>
        <dbReference type="ARBA" id="ARBA00022777"/>
    </source>
</evidence>
<evidence type="ECO:0000256" key="3">
    <source>
        <dbReference type="ARBA" id="ARBA00022475"/>
    </source>
</evidence>
<evidence type="ECO:0000256" key="8">
    <source>
        <dbReference type="ARBA" id="ARBA00022741"/>
    </source>
</evidence>
<keyword evidence="11 13" id="KW-1133">Transmembrane helix</keyword>
<dbReference type="RefSeq" id="WP_188609535.1">
    <property type="nucleotide sequence ID" value="NZ_BMGG01000004.1"/>
</dbReference>
<dbReference type="GO" id="GO:0005524">
    <property type="term" value="F:ATP binding"/>
    <property type="evidence" value="ECO:0007669"/>
    <property type="project" value="UniProtKB-KW"/>
</dbReference>
<evidence type="ECO:0000256" key="1">
    <source>
        <dbReference type="ARBA" id="ARBA00005020"/>
    </source>
</evidence>
<evidence type="ECO:0000256" key="6">
    <source>
        <dbReference type="ARBA" id="ARBA00022688"/>
    </source>
</evidence>
<sequence>MLSELIYGVRLLGVGLVLAREGALAAIDAGALPPVARIGLRCARLIERRGAGADRGSGRVAAGLTRLGPSWVKLGQFMATRPDVVGVRIARELETLQDRMAPFPQAQAEAIIAQSFGRPFEQIFADFSGPVGAASIAQVHKARPVGLPNGDLVAVKVLRPGVRARFQRDLGAMRYAARAVERLVPSTRRLRPLEVVETLARSVTIEMDLRLEAAALSELAENTKGDPDFRVPRVEWSLTERDVMTSEWIDGVKLTDLGAVAAAGHDRVALARAIIQSFLRHALRDGFFHADMHPGNLFVDGDGRLVAVDFGIMGRLGFKERRFLAEILYGFISRDYMRVAEVHFEAGYVPAEHSVADFAQALRAIGEPIHNRRADEISMARVLTLLFEVTALFAMKTRTELVMLQKTMVVVEGVGRTLDPHLDMWSTADPVVREWITRNLGPVGRLEEAGRGLAGLAARVAALPETLGRAERVLDRLEEAATTGFALDADTTDRIGRAEARRARWSALALWLIVILLAGWMMFGSR</sequence>
<evidence type="ECO:0000313" key="16">
    <source>
        <dbReference type="Proteomes" id="UP000637002"/>
    </source>
</evidence>
<dbReference type="NCBIfam" id="TIGR01982">
    <property type="entry name" value="UbiB"/>
    <property type="match status" value="1"/>
</dbReference>
<keyword evidence="8" id="KW-0547">Nucleotide-binding</keyword>
<dbReference type="Proteomes" id="UP000637002">
    <property type="component" value="Unassembled WGS sequence"/>
</dbReference>
<dbReference type="SUPFAM" id="SSF56112">
    <property type="entry name" value="Protein kinase-like (PK-like)"/>
    <property type="match status" value="1"/>
</dbReference>
<evidence type="ECO:0000256" key="5">
    <source>
        <dbReference type="ARBA" id="ARBA00022679"/>
    </source>
</evidence>
<dbReference type="CDD" id="cd13972">
    <property type="entry name" value="UbiB"/>
    <property type="match status" value="1"/>
</dbReference>
<evidence type="ECO:0000313" key="15">
    <source>
        <dbReference type="EMBL" id="GGC65785.1"/>
    </source>
</evidence>
<keyword evidence="9" id="KW-0418">Kinase</keyword>
<reference evidence="15" key="2">
    <citation type="submission" date="2020-09" db="EMBL/GenBank/DDBJ databases">
        <authorList>
            <person name="Sun Q."/>
            <person name="Zhou Y."/>
        </authorList>
    </citation>
    <scope>NUCLEOTIDE SEQUENCE</scope>
    <source>
        <strain evidence="15">CGMCC 1.12919</strain>
    </source>
</reference>
<keyword evidence="16" id="KW-1185">Reference proteome</keyword>
<dbReference type="PROSITE" id="PS50011">
    <property type="entry name" value="PROTEIN_KINASE_DOM"/>
    <property type="match status" value="1"/>
</dbReference>
<dbReference type="PANTHER" id="PTHR10566">
    <property type="entry name" value="CHAPERONE-ACTIVITY OF BC1 COMPLEX CABC1 -RELATED"/>
    <property type="match status" value="1"/>
</dbReference>
<comment type="similarity">
    <text evidence="2">Belongs to the protein kinase superfamily. ADCK protein kinase family.</text>
</comment>
<evidence type="ECO:0000256" key="12">
    <source>
        <dbReference type="ARBA" id="ARBA00023136"/>
    </source>
</evidence>
<evidence type="ECO:0000256" key="10">
    <source>
        <dbReference type="ARBA" id="ARBA00022840"/>
    </source>
</evidence>
<dbReference type="InterPro" id="IPR004147">
    <property type="entry name" value="ABC1_dom"/>
</dbReference>
<keyword evidence="5" id="KW-0808">Transferase</keyword>
<protein>
    <recommendedName>
        <fullName evidence="14">Protein kinase domain-containing protein</fullName>
    </recommendedName>
</protein>
<keyword evidence="6" id="KW-0831">Ubiquinone biosynthesis</keyword>
<evidence type="ECO:0000256" key="2">
    <source>
        <dbReference type="ARBA" id="ARBA00009670"/>
    </source>
</evidence>
<dbReference type="InterPro" id="IPR010232">
    <property type="entry name" value="UbiB"/>
</dbReference>
<comment type="caution">
    <text evidence="15">The sequence shown here is derived from an EMBL/GenBank/DDBJ whole genome shotgun (WGS) entry which is preliminary data.</text>
</comment>
<keyword evidence="4" id="KW-0997">Cell inner membrane</keyword>
<keyword evidence="12 13" id="KW-0472">Membrane</keyword>
<gene>
    <name evidence="15" type="primary">aarF</name>
    <name evidence="15" type="ORF">GCM10010994_25470</name>
</gene>
<dbReference type="InterPro" id="IPR011009">
    <property type="entry name" value="Kinase-like_dom_sf"/>
</dbReference>
<keyword evidence="3" id="KW-1003">Cell membrane</keyword>
<feature type="domain" description="Protein kinase" evidence="14">
    <location>
        <begin position="125"/>
        <end position="512"/>
    </location>
</feature>
<reference evidence="15" key="1">
    <citation type="journal article" date="2014" name="Int. J. Syst. Evol. Microbiol.">
        <title>Complete genome sequence of Corynebacterium casei LMG S-19264T (=DSM 44701T), isolated from a smear-ripened cheese.</title>
        <authorList>
            <consortium name="US DOE Joint Genome Institute (JGI-PGF)"/>
            <person name="Walter F."/>
            <person name="Albersmeier A."/>
            <person name="Kalinowski J."/>
            <person name="Ruckert C."/>
        </authorList>
    </citation>
    <scope>NUCLEOTIDE SEQUENCE</scope>
    <source>
        <strain evidence="15">CGMCC 1.12919</strain>
    </source>
</reference>
<dbReference type="EMBL" id="BMGG01000004">
    <property type="protein sequence ID" value="GGC65785.1"/>
    <property type="molecule type" value="Genomic_DNA"/>
</dbReference>
<proteinExistence type="inferred from homology"/>
<feature type="transmembrane region" description="Helical" evidence="13">
    <location>
        <begin position="505"/>
        <end position="523"/>
    </location>
</feature>
<dbReference type="PANTHER" id="PTHR10566:SF113">
    <property type="entry name" value="PROTEIN ACTIVITY OF BC1 COMPLEX KINASE 7, CHLOROPLASTIC"/>
    <property type="match status" value="1"/>
</dbReference>
<dbReference type="InterPro" id="IPR050154">
    <property type="entry name" value="UbiB_kinase"/>
</dbReference>
<dbReference type="Pfam" id="PF03109">
    <property type="entry name" value="ABC1"/>
    <property type="match status" value="1"/>
</dbReference>
<accession>A0A916UAI1</accession>
<dbReference type="GO" id="GO:0006744">
    <property type="term" value="P:ubiquinone biosynthetic process"/>
    <property type="evidence" value="ECO:0007669"/>
    <property type="project" value="UniProtKB-KW"/>
</dbReference>
<evidence type="ECO:0000259" key="14">
    <source>
        <dbReference type="PROSITE" id="PS50011"/>
    </source>
</evidence>
<dbReference type="InterPro" id="IPR000719">
    <property type="entry name" value="Prot_kinase_dom"/>
</dbReference>
<organism evidence="15 16">
    <name type="scientific">Chelatococcus reniformis</name>
    <dbReference type="NCBI Taxonomy" id="1494448"/>
    <lineage>
        <taxon>Bacteria</taxon>
        <taxon>Pseudomonadati</taxon>
        <taxon>Pseudomonadota</taxon>
        <taxon>Alphaproteobacteria</taxon>
        <taxon>Hyphomicrobiales</taxon>
        <taxon>Chelatococcaceae</taxon>
        <taxon>Chelatococcus</taxon>
    </lineage>
</organism>
<comment type="pathway">
    <text evidence="1">Cofactor biosynthesis; ubiquinone biosynthesis [regulation].</text>
</comment>
<evidence type="ECO:0000256" key="13">
    <source>
        <dbReference type="SAM" id="Phobius"/>
    </source>
</evidence>
<dbReference type="AlphaFoldDB" id="A0A916UAI1"/>
<evidence type="ECO:0000256" key="11">
    <source>
        <dbReference type="ARBA" id="ARBA00022989"/>
    </source>
</evidence>
<name>A0A916UAI1_9HYPH</name>
<dbReference type="GO" id="GO:0004672">
    <property type="term" value="F:protein kinase activity"/>
    <property type="evidence" value="ECO:0007669"/>
    <property type="project" value="InterPro"/>
</dbReference>
<keyword evidence="7 13" id="KW-0812">Transmembrane</keyword>
<evidence type="ECO:0000256" key="4">
    <source>
        <dbReference type="ARBA" id="ARBA00022519"/>
    </source>
</evidence>
<dbReference type="InterPro" id="IPR045308">
    <property type="entry name" value="UbiB_bact"/>
</dbReference>
<evidence type="ECO:0000256" key="7">
    <source>
        <dbReference type="ARBA" id="ARBA00022692"/>
    </source>
</evidence>
<keyword evidence="10" id="KW-0067">ATP-binding</keyword>